<feature type="transmembrane region" description="Helical" evidence="4">
    <location>
        <begin position="34"/>
        <end position="58"/>
    </location>
</feature>
<dbReference type="Proteomes" id="UP001085076">
    <property type="component" value="Miscellaneous, Linkage group lg01"/>
</dbReference>
<feature type="transmembrane region" description="Helical" evidence="4">
    <location>
        <begin position="217"/>
        <end position="235"/>
    </location>
</feature>
<gene>
    <name evidence="5" type="ORF">J5N97_003478</name>
</gene>
<organism evidence="5 6">
    <name type="scientific">Dioscorea zingiberensis</name>
    <dbReference type="NCBI Taxonomy" id="325984"/>
    <lineage>
        <taxon>Eukaryota</taxon>
        <taxon>Viridiplantae</taxon>
        <taxon>Streptophyta</taxon>
        <taxon>Embryophyta</taxon>
        <taxon>Tracheophyta</taxon>
        <taxon>Spermatophyta</taxon>
        <taxon>Magnoliopsida</taxon>
        <taxon>Liliopsida</taxon>
        <taxon>Dioscoreales</taxon>
        <taxon>Dioscoreaceae</taxon>
        <taxon>Dioscorea</taxon>
    </lineage>
</organism>
<reference evidence="5" key="1">
    <citation type="submission" date="2021-03" db="EMBL/GenBank/DDBJ databases">
        <authorList>
            <person name="Li Z."/>
            <person name="Yang C."/>
        </authorList>
    </citation>
    <scope>NUCLEOTIDE SEQUENCE</scope>
    <source>
        <strain evidence="5">Dzin_1.0</strain>
        <tissue evidence="5">Leaf</tissue>
    </source>
</reference>
<evidence type="ECO:0000313" key="6">
    <source>
        <dbReference type="Proteomes" id="UP001085076"/>
    </source>
</evidence>
<evidence type="ECO:0000256" key="1">
    <source>
        <dbReference type="ARBA" id="ARBA00022692"/>
    </source>
</evidence>
<feature type="transmembrane region" description="Helical" evidence="4">
    <location>
        <begin position="269"/>
        <end position="289"/>
    </location>
</feature>
<feature type="transmembrane region" description="Helical" evidence="4">
    <location>
        <begin position="172"/>
        <end position="197"/>
    </location>
</feature>
<name>A0A9D5D681_9LILI</name>
<evidence type="ECO:0000256" key="4">
    <source>
        <dbReference type="SAM" id="Phobius"/>
    </source>
</evidence>
<dbReference type="OrthoDB" id="770296at2759"/>
<dbReference type="EMBL" id="JAGGNH010000001">
    <property type="protein sequence ID" value="KAJ0985122.1"/>
    <property type="molecule type" value="Genomic_DNA"/>
</dbReference>
<accession>A0A9D5D681</accession>
<proteinExistence type="predicted"/>
<dbReference type="InterPro" id="IPR030184">
    <property type="entry name" value="WAT1-related"/>
</dbReference>
<dbReference type="GO" id="GO:0022857">
    <property type="term" value="F:transmembrane transporter activity"/>
    <property type="evidence" value="ECO:0007669"/>
    <property type="project" value="InterPro"/>
</dbReference>
<dbReference type="GO" id="GO:0016020">
    <property type="term" value="C:membrane"/>
    <property type="evidence" value="ECO:0007669"/>
    <property type="project" value="InterPro"/>
</dbReference>
<dbReference type="AlphaFoldDB" id="A0A9D5D681"/>
<feature type="transmembrane region" description="Helical" evidence="4">
    <location>
        <begin position="242"/>
        <end position="263"/>
    </location>
</feature>
<comment type="caution">
    <text evidence="5">The sequence shown here is derived from an EMBL/GenBank/DDBJ whole genome shotgun (WGS) entry which is preliminary data.</text>
</comment>
<feature type="transmembrane region" description="Helical" evidence="4">
    <location>
        <begin position="143"/>
        <end position="165"/>
    </location>
</feature>
<evidence type="ECO:0000313" key="5">
    <source>
        <dbReference type="EMBL" id="KAJ0985122.1"/>
    </source>
</evidence>
<evidence type="ECO:0008006" key="7">
    <source>
        <dbReference type="Google" id="ProtNLM"/>
    </source>
</evidence>
<keyword evidence="2 4" id="KW-1133">Transmembrane helix</keyword>
<protein>
    <recommendedName>
        <fullName evidence="7">WAT1-related protein</fullName>
    </recommendedName>
</protein>
<evidence type="ECO:0000256" key="3">
    <source>
        <dbReference type="ARBA" id="ARBA00023136"/>
    </source>
</evidence>
<evidence type="ECO:0000256" key="2">
    <source>
        <dbReference type="ARBA" id="ARBA00022989"/>
    </source>
</evidence>
<reference evidence="5" key="2">
    <citation type="journal article" date="2022" name="Hortic Res">
        <title>The genome of Dioscorea zingiberensis sheds light on the biosynthesis, origin and evolution of the medicinally important diosgenin saponins.</title>
        <authorList>
            <person name="Li Y."/>
            <person name="Tan C."/>
            <person name="Li Z."/>
            <person name="Guo J."/>
            <person name="Li S."/>
            <person name="Chen X."/>
            <person name="Wang C."/>
            <person name="Dai X."/>
            <person name="Yang H."/>
            <person name="Song W."/>
            <person name="Hou L."/>
            <person name="Xu J."/>
            <person name="Tong Z."/>
            <person name="Xu A."/>
            <person name="Yuan X."/>
            <person name="Wang W."/>
            <person name="Yang Q."/>
            <person name="Chen L."/>
            <person name="Sun Z."/>
            <person name="Wang K."/>
            <person name="Pan B."/>
            <person name="Chen J."/>
            <person name="Bao Y."/>
            <person name="Liu F."/>
            <person name="Qi X."/>
            <person name="Gang D.R."/>
            <person name="Wen J."/>
            <person name="Li J."/>
        </authorList>
    </citation>
    <scope>NUCLEOTIDE SEQUENCE</scope>
    <source>
        <strain evidence="5">Dzin_1.0</strain>
    </source>
</reference>
<dbReference type="PANTHER" id="PTHR31218">
    <property type="entry name" value="WAT1-RELATED PROTEIN"/>
    <property type="match status" value="1"/>
</dbReference>
<keyword evidence="6" id="KW-1185">Reference proteome</keyword>
<keyword evidence="3 4" id="KW-0472">Membrane</keyword>
<sequence>MESCKPYLVMTLGQLLPAVYMALLHVVLDPSRGNNAIILVVYESIISVIFLGSFTLIVERTVDDDSKHALRNSINPKCGHEDNPSGGVCNGCSVPTRELQVSWCPWLGEALASATGATIMVIVSNRESSNSEESSGSSSTTGLWILGCLMNGVAVFCTAVGGLLVEKVSTTYPAILTFTTMINIFGTIQTAVAAALIERKPSSWRITWSANLKIFTIFYGGIAVTRLSFWAHIWCIYKKGPVFTTAFSPLLIVFSLMLETIISGSVSHLWSNLIGALLVVGGLYLLLWAKSKDKKDRTIMGEQGAPGDDLIIEPLLPSKA</sequence>
<feature type="transmembrane region" description="Helical" evidence="4">
    <location>
        <begin position="7"/>
        <end position="28"/>
    </location>
</feature>
<keyword evidence="1 4" id="KW-0812">Transmembrane</keyword>
<feature type="transmembrane region" description="Helical" evidence="4">
    <location>
        <begin position="103"/>
        <end position="123"/>
    </location>
</feature>